<dbReference type="EMBL" id="JARBHB010000008">
    <property type="protein sequence ID" value="KAJ8877255.1"/>
    <property type="molecule type" value="Genomic_DNA"/>
</dbReference>
<gene>
    <name evidence="4" type="ORF">PR048_021709</name>
</gene>
<reference evidence="4 5" key="1">
    <citation type="submission" date="2023-02" db="EMBL/GenBank/DDBJ databases">
        <title>LHISI_Scaffold_Assembly.</title>
        <authorList>
            <person name="Stuart O.P."/>
            <person name="Cleave R."/>
            <person name="Magrath M.J.L."/>
            <person name="Mikheyev A.S."/>
        </authorList>
    </citation>
    <scope>NUCLEOTIDE SEQUENCE [LARGE SCALE GENOMIC DNA]</scope>
    <source>
        <strain evidence="4">Daus_M_001</strain>
        <tissue evidence="4">Leg muscle</tissue>
    </source>
</reference>
<dbReference type="Gene3D" id="4.10.60.10">
    <property type="entry name" value="Zinc finger, CCHC-type"/>
    <property type="match status" value="1"/>
</dbReference>
<evidence type="ECO:0000259" key="3">
    <source>
        <dbReference type="PROSITE" id="PS50158"/>
    </source>
</evidence>
<feature type="domain" description="CCHC-type" evidence="3">
    <location>
        <begin position="228"/>
        <end position="243"/>
    </location>
</feature>
<dbReference type="SUPFAM" id="SSF57756">
    <property type="entry name" value="Retrovirus zinc finger-like domains"/>
    <property type="match status" value="1"/>
</dbReference>
<protein>
    <recommendedName>
        <fullName evidence="3">CCHC-type domain-containing protein</fullName>
    </recommendedName>
</protein>
<keyword evidence="1" id="KW-0862">Zinc</keyword>
<keyword evidence="5" id="KW-1185">Reference proteome</keyword>
<dbReference type="InterPro" id="IPR036875">
    <property type="entry name" value="Znf_CCHC_sf"/>
</dbReference>
<dbReference type="PROSITE" id="PS50158">
    <property type="entry name" value="ZF_CCHC"/>
    <property type="match status" value="1"/>
</dbReference>
<dbReference type="Proteomes" id="UP001159363">
    <property type="component" value="Chromosome 7"/>
</dbReference>
<name>A0ABQ9GZ11_9NEOP</name>
<keyword evidence="1" id="KW-0863">Zinc-finger</keyword>
<evidence type="ECO:0000313" key="5">
    <source>
        <dbReference type="Proteomes" id="UP001159363"/>
    </source>
</evidence>
<evidence type="ECO:0000256" key="1">
    <source>
        <dbReference type="PROSITE-ProRule" id="PRU00047"/>
    </source>
</evidence>
<proteinExistence type="predicted"/>
<dbReference type="Pfam" id="PF14223">
    <property type="entry name" value="Retrotran_gag_2"/>
    <property type="match status" value="1"/>
</dbReference>
<organism evidence="4 5">
    <name type="scientific">Dryococelus australis</name>
    <dbReference type="NCBI Taxonomy" id="614101"/>
    <lineage>
        <taxon>Eukaryota</taxon>
        <taxon>Metazoa</taxon>
        <taxon>Ecdysozoa</taxon>
        <taxon>Arthropoda</taxon>
        <taxon>Hexapoda</taxon>
        <taxon>Insecta</taxon>
        <taxon>Pterygota</taxon>
        <taxon>Neoptera</taxon>
        <taxon>Polyneoptera</taxon>
        <taxon>Phasmatodea</taxon>
        <taxon>Verophasmatodea</taxon>
        <taxon>Anareolatae</taxon>
        <taxon>Phasmatidae</taxon>
        <taxon>Eurycanthinae</taxon>
        <taxon>Dryococelus</taxon>
    </lineage>
</organism>
<dbReference type="SMART" id="SM00343">
    <property type="entry name" value="ZnF_C2HC"/>
    <property type="match status" value="1"/>
</dbReference>
<dbReference type="Pfam" id="PF00098">
    <property type="entry name" value="zf-CCHC"/>
    <property type="match status" value="1"/>
</dbReference>
<feature type="compositionally biased region" description="Basic and acidic residues" evidence="2">
    <location>
        <begin position="246"/>
        <end position="259"/>
    </location>
</feature>
<feature type="region of interest" description="Disordered" evidence="2">
    <location>
        <begin position="246"/>
        <end position="270"/>
    </location>
</feature>
<dbReference type="InterPro" id="IPR001878">
    <property type="entry name" value="Znf_CCHC"/>
</dbReference>
<evidence type="ECO:0000256" key="2">
    <source>
        <dbReference type="SAM" id="MobiDB-lite"/>
    </source>
</evidence>
<accession>A0ABQ9GZ11</accession>
<comment type="caution">
    <text evidence="4">The sequence shown here is derived from an EMBL/GenBank/DDBJ whole genome shotgun (WGS) entry which is preliminary data.</text>
</comment>
<keyword evidence="1" id="KW-0479">Metal-binding</keyword>
<sequence length="326" mass="37571">MASEKVKYPLVSDNNYHAWARTSAGLEQRRLWDAIDPGYDEDPEKSMPKQRTRDTDALNFIIQVVEDQYLNDLDQCAHAKTAWEILESIHCNFCIFHLITMLEELVTIMTMHSILVQETKCPLNFVDKAITAFILRGLPREIYEVLIRSVEYDEESLLLLEERRQNLDKEQESRELKACMSKMNLRIITGNRHMHTEDDYRSVEKPRVGLSYQRKFERPEVEQRNIVCYVCNEIGHIARVCPKVTTEGKDNKTKPDHKGRSSGSYTSKDARAAEVEYDNTALDEDGAVVTAHYKTLCANKLGWSCKAVWIMVSGATHHMTPTENLL</sequence>
<evidence type="ECO:0000313" key="4">
    <source>
        <dbReference type="EMBL" id="KAJ8877255.1"/>
    </source>
</evidence>